<dbReference type="Gene3D" id="4.10.400.10">
    <property type="entry name" value="Low-density Lipoprotein Receptor"/>
    <property type="match status" value="16"/>
</dbReference>
<dbReference type="SMART" id="SM00181">
    <property type="entry name" value="EGF"/>
    <property type="match status" value="10"/>
</dbReference>
<dbReference type="InterPro" id="IPR002172">
    <property type="entry name" value="LDrepeatLR_classA_rpt"/>
</dbReference>
<feature type="disulfide bond" evidence="13">
    <location>
        <begin position="2250"/>
        <end position="2268"/>
    </location>
</feature>
<dbReference type="InterPro" id="IPR001881">
    <property type="entry name" value="EGF-like_Ca-bd_dom"/>
</dbReference>
<dbReference type="InterPro" id="IPR023415">
    <property type="entry name" value="LDLR_class-A_CS"/>
</dbReference>
<feature type="disulfide bond" evidence="13">
    <location>
        <begin position="2308"/>
        <end position="2320"/>
    </location>
</feature>
<dbReference type="Pfam" id="PF00057">
    <property type="entry name" value="Ldl_recept_a"/>
    <property type="match status" value="15"/>
</dbReference>
<dbReference type="EMBL" id="JAODUP010000078">
    <property type="protein sequence ID" value="KAK2163524.1"/>
    <property type="molecule type" value="Genomic_DNA"/>
</dbReference>
<dbReference type="InterPro" id="IPR049883">
    <property type="entry name" value="NOTCH1_EGF-like"/>
</dbReference>
<reference evidence="17" key="1">
    <citation type="journal article" date="2023" name="Mol. Biol. Evol.">
        <title>Third-Generation Sequencing Reveals the Adaptive Role of the Epigenome in Three Deep-Sea Polychaetes.</title>
        <authorList>
            <person name="Perez M."/>
            <person name="Aroh O."/>
            <person name="Sun Y."/>
            <person name="Lan Y."/>
            <person name="Juniper S.K."/>
            <person name="Young C.R."/>
            <person name="Angers B."/>
            <person name="Qian P.Y."/>
        </authorList>
    </citation>
    <scope>NUCLEOTIDE SEQUENCE</scope>
    <source>
        <strain evidence="17">P08H-3</strain>
    </source>
</reference>
<dbReference type="SMART" id="SM00135">
    <property type="entry name" value="LY"/>
    <property type="match status" value="23"/>
</dbReference>
<feature type="repeat" description="LDL-receptor class B" evidence="14">
    <location>
        <begin position="2532"/>
        <end position="2580"/>
    </location>
</feature>
<dbReference type="PROSITE" id="PS01187">
    <property type="entry name" value="EGF_CA"/>
    <property type="match status" value="1"/>
</dbReference>
<dbReference type="SUPFAM" id="SSF57184">
    <property type="entry name" value="Growth factor receptor domain"/>
    <property type="match status" value="1"/>
</dbReference>
<dbReference type="Proteomes" id="UP001208570">
    <property type="component" value="Unassembled WGS sequence"/>
</dbReference>
<feature type="disulfide bond" evidence="13">
    <location>
        <begin position="60"/>
        <end position="78"/>
    </location>
</feature>
<dbReference type="PROSITE" id="PS01209">
    <property type="entry name" value="LDLRA_1"/>
    <property type="match status" value="7"/>
</dbReference>
<feature type="repeat" description="LDL-receptor class B" evidence="14">
    <location>
        <begin position="394"/>
        <end position="436"/>
    </location>
</feature>
<evidence type="ECO:0000256" key="2">
    <source>
        <dbReference type="ARBA" id="ARBA00022536"/>
    </source>
</evidence>
<evidence type="ECO:0000259" key="16">
    <source>
        <dbReference type="PROSITE" id="PS50026"/>
    </source>
</evidence>
<dbReference type="InterPro" id="IPR011042">
    <property type="entry name" value="6-blade_b-propeller_TolB-like"/>
</dbReference>
<feature type="repeat" description="LDL-receptor class B" evidence="14">
    <location>
        <begin position="2581"/>
        <end position="2624"/>
    </location>
</feature>
<feature type="disulfide bond" evidence="13">
    <location>
        <begin position="2315"/>
        <end position="2333"/>
    </location>
</feature>
<keyword evidence="4" id="KW-0812">Transmembrane</keyword>
<dbReference type="SUPFAM" id="SSF63825">
    <property type="entry name" value="YWTD domain"/>
    <property type="match status" value="6"/>
</dbReference>
<feature type="region of interest" description="Disordered" evidence="15">
    <location>
        <begin position="759"/>
        <end position="783"/>
    </location>
</feature>
<proteinExistence type="predicted"/>
<dbReference type="FunFam" id="4.10.400.10:FF:000011">
    <property type="entry name" value="Low-density lipoprotein receptor-related protein 1"/>
    <property type="match status" value="1"/>
</dbReference>
<keyword evidence="7" id="KW-1133">Transmembrane helix</keyword>
<dbReference type="InterPro" id="IPR051221">
    <property type="entry name" value="LDLR-related"/>
</dbReference>
<feature type="disulfide bond" evidence="13">
    <location>
        <begin position="1696"/>
        <end position="1711"/>
    </location>
</feature>
<feature type="disulfide bond" evidence="13">
    <location>
        <begin position="1654"/>
        <end position="1669"/>
    </location>
</feature>
<feature type="repeat" description="LDL-receptor class B" evidence="14">
    <location>
        <begin position="930"/>
        <end position="972"/>
    </location>
</feature>
<dbReference type="CDD" id="cd00112">
    <property type="entry name" value="LDLa"/>
    <property type="match status" value="15"/>
</dbReference>
<dbReference type="SMART" id="SM00179">
    <property type="entry name" value="EGF_CA"/>
    <property type="match status" value="6"/>
</dbReference>
<sequence length="2796" mass="316249">NILLFTEENNCTINNGNCEHLCLAVPNGRVCACAERYTLVNTTRCHNNFTCPNPDLMYKCSDNRCIYNRWMCDGEKDCKSGEDEDKEMCKKQKCTENMTRCEDTLRCIPNSWLCDYDNDCGNGFDEQNCNYTECRPDQFTCDNKRCISKEYMCDGDNDCRDNSDELPVAHLVVMKMSTDVVVRDAVYQRSGFVMVRETVAVLTMKRIVVLITCEAPNKLCDVRSMKFCLEIDKLCDDKLDCPDGSDEGSFCDTNMCRAVGDFCSHGCANIPDKPGYACTCPLDKVLNNDTGQCEDTVEEYILYSKRYEILRLHIRDHSYTSLVSGLINTIALDYYYNHEGDKGDGSWVFWTDVADDKIYRGILVKNTLTNINVVVDYSKATATAEGIAVDWITKHIYWVDSSVDHIEVSNFNGSERRTVISKGISKPRAIAVDPNVGKMFWTDWESEEARIEMSAMSGEPDKRRIIRRVSKIPNGRWPNGLTLDYQASRVYWVDASTDAIHTVTYDGGDYREILRGNRFLVHPFAITQLGDYVYWTDWGTNSLVGAKKWNGSDLQVIQKVIRNPFDLRVFHPKRQVIGPEGNPCAPEKKACDPSAICLLSYDGSRRITNCQFLSFIHIKDIESFLLMGKEGTIKGTDLKTGKNDVIAPWTGSYVIRPLAMDFDITTKRIYWAGPFNTKNKEFWPKQPQYGIMAARTDHSELTVIVDTGFRVASGLAVDWISGNLYYSTYTDSEWMISVARLDGAFRTVLAQQGMHGMRKQKPRSLTVDPENGMKMSGTDPTRVLDNKHKVTNLTLDTLNNKLWWVESGQVFSLSLNTTNAQVHPLKLPTNMTDVNDITAITVNEGWIIFSRRSTGLIYEVDIDGNMQREIREGVVSVLNVYDKRTGTNGCTVNNGNCSQLCLPLGGANFTCTCTLGYRLATDKKTCETEEYIYWVDSRRRMIQRIKHDLTKRETVIANSILGVESIAVDWVAEAGSQPRIERSKLDGSNREVVFNTSGQIAVPNALCLDISENVLYWYQDYKGQILKVNKHNISQPSRIQVDSDTRIQALSIYYNRLTYYSNKIVQNQCGINNGGCQELCFYNGPDSSVPRARCQCAYGQVSKDKPGQCVPYMTFLAYSKVNGIEAVHIGSNDSDPNPPRNPIENSTYMKNVIGLTMDYANQRYFFSDIQMGSIQSVHFNGTGFKTIVGNIGSVEGLAYEPVYHELYWTSFSDSSLSRISLRQYASQKQEKIVQLQANDHPRAVVLDSCKSRIFWTNWNTDRASIQTSFLSGWDVKSIVTTDIKTPNGLAIDHKAQKLYWIDARLDKIERMNYDGSGRYIVTRDRLEHGFGIAVYGDFLYWTDWVMRAVLRCNKYTGEDLTPLKKNLARQPMGIVAVAEDANNCLAHKCFFNNGGCSDRCLPDEFGEVSLIVSRICMENMFQCDGNSSTPLCLTYDKTCNGIPDCLDGSDEDKNYCASRTCPDEYFHCWMSTRCISKNLTCNGINDCGDHSDESICGCAADEYMCEEDGSCIVMKYRCDGDKDCPLGSDETGCTEFPDCRHMIVGDQSSSDKWIKCNYTTACILEWWICDGSNDCYDNSDEENCANGTTSITCPEHQIPCNSSAMCIPESWICDGEEDCSEGDDEKNCHYTCRPNYKACDMDTNFQCIPNDWFCDGRNDCQDKSDEYGCGYEPCGPSEFACKHNTHRQCIAKKRVCDGFFDCTDHSDEEECATEPPACRDGYFQCNNGTCISIDIVCNTKNDCGDWSDESLCGMNECEVPGICGMNSTCIDEKVGYSCQCKKGYKRETKDKPCLDINECTEFYPCTHYCFNTAGGFKCRCEQGYELINKTQCRIVSDVPISLLVSNRYYIRNVSAAGTVDLMVMNLQNAVALDFDWLERKIYWSDVTSTGSNITRMSVDNPLDRQVLHHTTLRNPDGIAIDWLGRNLYWCDKTTDTIEVSKLNGLYRKVLVKSDLQEPRGLAVHPFRGWLFYTDWGDNAHIGRLGMDGTSHEELITTHLGWPNSLTVDYVTDHIFWADARLDYIAMADLDGDNMRYIIQNNLPHIFAITTFEDYIYWTDWEEKSISRAHKFSGLNRVELTKLIHRPMDIQVFHPGRQPQKIKNNYKNPCADHGGCLNGTLCLIRPGGVRRTCACPERHYLSHDKLSCLSNCTSSEFLCKSTYKCIPFWWRCDNQTDCADGSDEENCQKTYHCHQPGLFQCHNASGPFDCISPTQICDGYAQCSDHSDEENCAAHTCLDTIIQCEPNEFQCSNKRCVPLMWKCDNDNDCGDNSDEPPDCKNTTCPEGYIQCNSTGRCIPETWVCDGELCAGGQYRCNDGQCISATWLCDGQPDCFNGQDEDSDMCSDSLSCLTDGDCIKKCTNRYGGYFCTCAPNFEMHKLPSYKGVDHVCKVNGSAGYLLIGVENQLLKFDLSDRHLFTLYPPVYPPRLASLPMPGISCEGLLQVEGQYQMRSQNGWGLKTSNRALALYVTKTSDLIRHDFGERFDEELKVELKGRFVLLDSDENNDTIDDKKLEIHVWYYNECKPFDWVANRLYWTDSKKGTIESVVIDNVTRDGVLQHKIIISENLENPRALAVDPKINKLFWTVWGDNARIESSYLDGSGRVILVHKDVLWPSDLALDVANSRLYWADIKKASIQVIDVHGKQQPITVWKFKHVQIRKFGNYGNSSTMPATPAVFADADKMYIVKNMEEVGQVLVIQQYRQGNYSELDVCGHAASDKQCGEDMICFNKLLTMDCVCADNFELKDGKCEPIHEQTHCTEGYCLNNGNCTQHNVNEGIKCRYGICVCVCVCVISL</sequence>
<evidence type="ECO:0000256" key="7">
    <source>
        <dbReference type="ARBA" id="ARBA00022989"/>
    </source>
</evidence>
<dbReference type="PROSITE" id="PS50068">
    <property type="entry name" value="LDLRA_2"/>
    <property type="match status" value="16"/>
</dbReference>
<evidence type="ECO:0000256" key="13">
    <source>
        <dbReference type="PROSITE-ProRule" id="PRU00124"/>
    </source>
</evidence>
<evidence type="ECO:0000256" key="8">
    <source>
        <dbReference type="ARBA" id="ARBA00023136"/>
    </source>
</evidence>
<evidence type="ECO:0000256" key="4">
    <source>
        <dbReference type="ARBA" id="ARBA00022692"/>
    </source>
</evidence>
<evidence type="ECO:0000256" key="10">
    <source>
        <dbReference type="ARBA" id="ARBA00023170"/>
    </source>
</evidence>
<feature type="disulfide bond" evidence="13">
    <location>
        <begin position="114"/>
        <end position="129"/>
    </location>
</feature>
<comment type="caution">
    <text evidence="17">The sequence shown here is derived from an EMBL/GenBank/DDBJ whole genome shotgun (WGS) entry which is preliminary data.</text>
</comment>
<feature type="disulfide bond" evidence="13">
    <location>
        <begin position="1718"/>
        <end position="1730"/>
    </location>
</feature>
<dbReference type="PROSITE" id="PS00010">
    <property type="entry name" value="ASX_HYDROXYL"/>
    <property type="match status" value="2"/>
</dbReference>
<evidence type="ECO:0000313" key="17">
    <source>
        <dbReference type="EMBL" id="KAK2163524.1"/>
    </source>
</evidence>
<dbReference type="SUPFAM" id="SSF57196">
    <property type="entry name" value="EGF/Laminin"/>
    <property type="match status" value="2"/>
</dbReference>
<dbReference type="Pfam" id="PF14670">
    <property type="entry name" value="FXa_inhibition"/>
    <property type="match status" value="1"/>
</dbReference>
<dbReference type="GO" id="GO:0006898">
    <property type="term" value="P:receptor-mediated endocytosis"/>
    <property type="evidence" value="ECO:0007669"/>
    <property type="project" value="TreeGrafter"/>
</dbReference>
<evidence type="ECO:0000256" key="5">
    <source>
        <dbReference type="ARBA" id="ARBA00022729"/>
    </source>
</evidence>
<evidence type="ECO:0000256" key="9">
    <source>
        <dbReference type="ARBA" id="ARBA00023157"/>
    </source>
</evidence>
<feature type="disulfide bond" evidence="13">
    <location>
        <begin position="1737"/>
        <end position="1752"/>
    </location>
</feature>
<dbReference type="SUPFAM" id="SSF57424">
    <property type="entry name" value="LDL receptor-like module"/>
    <property type="match status" value="15"/>
</dbReference>
<dbReference type="GO" id="GO:0043235">
    <property type="term" value="C:receptor complex"/>
    <property type="evidence" value="ECO:0007669"/>
    <property type="project" value="TreeGrafter"/>
</dbReference>
<keyword evidence="9 12" id="KW-1015">Disulfide bond</keyword>
<feature type="disulfide bond" evidence="13">
    <location>
        <begin position="141"/>
        <end position="159"/>
    </location>
</feature>
<gene>
    <name evidence="17" type="ORF">LSH36_78g03007</name>
</gene>
<dbReference type="FunFam" id="2.10.25.10:FF:000009">
    <property type="entry name" value="Low-density lipoprotein receptor isoform 1"/>
    <property type="match status" value="1"/>
</dbReference>
<keyword evidence="11" id="KW-0325">Glycoprotein</keyword>
<keyword evidence="10" id="KW-0675">Receptor</keyword>
<evidence type="ECO:0000256" key="1">
    <source>
        <dbReference type="ARBA" id="ARBA00004479"/>
    </source>
</evidence>
<dbReference type="InterPro" id="IPR036055">
    <property type="entry name" value="LDL_receptor-like_sf"/>
</dbReference>
<dbReference type="PANTHER" id="PTHR22722">
    <property type="entry name" value="LOW-DENSITY LIPOPROTEIN RECEPTOR-RELATED PROTEIN 2-RELATED"/>
    <property type="match status" value="1"/>
</dbReference>
<dbReference type="Gene3D" id="2.10.25.10">
    <property type="entry name" value="Laminin"/>
    <property type="match status" value="5"/>
</dbReference>
<protein>
    <recommendedName>
        <fullName evidence="16">EGF-like domain-containing protein</fullName>
    </recommendedName>
</protein>
<dbReference type="PANTHER" id="PTHR22722:SF14">
    <property type="entry name" value="MEGALIN, ISOFORM A"/>
    <property type="match status" value="1"/>
</dbReference>
<feature type="repeat" description="LDL-receptor class B" evidence="14">
    <location>
        <begin position="1879"/>
        <end position="1924"/>
    </location>
</feature>
<feature type="disulfide bond" evidence="13">
    <location>
        <begin position="2216"/>
        <end position="2231"/>
    </location>
</feature>
<feature type="domain" description="EGF-like" evidence="16">
    <location>
        <begin position="1795"/>
        <end position="1833"/>
    </location>
</feature>
<dbReference type="InterPro" id="IPR000152">
    <property type="entry name" value="EGF-type_Asp/Asn_hydroxyl_site"/>
</dbReference>
<accession>A0AAD9NDT2</accession>
<dbReference type="PROSITE" id="PS01186">
    <property type="entry name" value="EGF_2"/>
    <property type="match status" value="1"/>
</dbReference>
<organism evidence="17 18">
    <name type="scientific">Paralvinella palmiformis</name>
    <dbReference type="NCBI Taxonomy" id="53620"/>
    <lineage>
        <taxon>Eukaryota</taxon>
        <taxon>Metazoa</taxon>
        <taxon>Spiralia</taxon>
        <taxon>Lophotrochozoa</taxon>
        <taxon>Annelida</taxon>
        <taxon>Polychaeta</taxon>
        <taxon>Sedentaria</taxon>
        <taxon>Canalipalpata</taxon>
        <taxon>Terebellida</taxon>
        <taxon>Terebelliformia</taxon>
        <taxon>Alvinellidae</taxon>
        <taxon>Paralvinella</taxon>
    </lineage>
</organism>
<feature type="repeat" description="LDL-receptor class B" evidence="14">
    <location>
        <begin position="488"/>
        <end position="530"/>
    </location>
</feature>
<feature type="disulfide bond" evidence="13">
    <location>
        <begin position="2171"/>
        <end position="2186"/>
    </location>
</feature>
<dbReference type="InterPro" id="IPR000033">
    <property type="entry name" value="LDLR_classB_rpt"/>
</dbReference>
<keyword evidence="8" id="KW-0472">Membrane</keyword>
<feature type="disulfide bond" evidence="13">
    <location>
        <begin position="2243"/>
        <end position="2255"/>
    </location>
</feature>
<feature type="disulfide bond" evidence="13">
    <location>
        <begin position="134"/>
        <end position="146"/>
    </location>
</feature>
<feature type="disulfide bond" evidence="13">
    <location>
        <begin position="1725"/>
        <end position="1743"/>
    </location>
</feature>
<evidence type="ECO:0000256" key="3">
    <source>
        <dbReference type="ARBA" id="ARBA00022583"/>
    </source>
</evidence>
<feature type="disulfide bond" evidence="12">
    <location>
        <begin position="1799"/>
        <end position="1809"/>
    </location>
</feature>
<feature type="disulfide bond" evidence="13">
    <location>
        <begin position="1518"/>
        <end position="1533"/>
    </location>
</feature>
<evidence type="ECO:0000313" key="18">
    <source>
        <dbReference type="Proteomes" id="UP001208570"/>
    </source>
</evidence>
<feature type="disulfide bond" evidence="13">
    <location>
        <begin position="1569"/>
        <end position="1584"/>
    </location>
</feature>
<name>A0AAD9NDT2_9ANNE</name>
<dbReference type="SMART" id="SM00192">
    <property type="entry name" value="LDLa"/>
    <property type="match status" value="17"/>
</dbReference>
<dbReference type="PROSITE" id="PS50026">
    <property type="entry name" value="EGF_3"/>
    <property type="match status" value="2"/>
</dbReference>
<evidence type="ECO:0000256" key="12">
    <source>
        <dbReference type="PROSITE-ProRule" id="PRU00076"/>
    </source>
</evidence>
<keyword evidence="18" id="KW-1185">Reference proteome</keyword>
<keyword evidence="2 12" id="KW-0245">EGF-like domain</keyword>
<feature type="repeat" description="LDL-receptor class B" evidence="14">
    <location>
        <begin position="1296"/>
        <end position="1338"/>
    </location>
</feature>
<feature type="repeat" description="LDL-receptor class B" evidence="14">
    <location>
        <begin position="2012"/>
        <end position="2054"/>
    </location>
</feature>
<dbReference type="GO" id="GO:0005509">
    <property type="term" value="F:calcium ion binding"/>
    <property type="evidence" value="ECO:0007669"/>
    <property type="project" value="InterPro"/>
</dbReference>
<dbReference type="CDD" id="cd00054">
    <property type="entry name" value="EGF_CA"/>
    <property type="match status" value="2"/>
</dbReference>
<evidence type="ECO:0000256" key="15">
    <source>
        <dbReference type="SAM" id="MobiDB-lite"/>
    </source>
</evidence>
<dbReference type="Gene3D" id="2.120.10.30">
    <property type="entry name" value="TolB, C-terminal domain"/>
    <property type="match status" value="7"/>
</dbReference>
<dbReference type="FunFam" id="2.120.10.30:FF:000035">
    <property type="entry name" value="Low-density lipoprotein receptor-related protein 2"/>
    <property type="match status" value="1"/>
</dbReference>
<feature type="disulfide bond" evidence="13">
    <location>
        <begin position="1481"/>
        <end position="1496"/>
    </location>
</feature>
<dbReference type="GO" id="GO:0016324">
    <property type="term" value="C:apical plasma membrane"/>
    <property type="evidence" value="ECO:0007669"/>
    <property type="project" value="TreeGrafter"/>
</dbReference>
<dbReference type="Pfam" id="PF00058">
    <property type="entry name" value="Ldl_recept_b"/>
    <property type="match status" value="9"/>
</dbReference>
<feature type="repeat" description="LDL-receptor class B" evidence="14">
    <location>
        <begin position="1925"/>
        <end position="1967"/>
    </location>
</feature>
<dbReference type="GO" id="GO:0042562">
    <property type="term" value="F:hormone binding"/>
    <property type="evidence" value="ECO:0007669"/>
    <property type="project" value="TreeGrafter"/>
</dbReference>
<comment type="subcellular location">
    <subcellularLocation>
        <location evidence="1">Membrane</location>
        <topology evidence="1">Single-pass type I membrane protein</topology>
    </subcellularLocation>
</comment>
<dbReference type="FunFam" id="2.120.10.30:FF:000241">
    <property type="entry name" value="Low-density lipoprotein receptor-related protein 6"/>
    <property type="match status" value="2"/>
</dbReference>
<dbReference type="Pfam" id="PF07645">
    <property type="entry name" value="EGF_CA"/>
    <property type="match status" value="2"/>
</dbReference>
<dbReference type="InterPro" id="IPR018097">
    <property type="entry name" value="EGF_Ca-bd_CS"/>
</dbReference>
<keyword evidence="6" id="KW-0677">Repeat</keyword>
<dbReference type="InterPro" id="IPR009030">
    <property type="entry name" value="Growth_fac_rcpt_cys_sf"/>
</dbReference>
<evidence type="ECO:0000256" key="11">
    <source>
        <dbReference type="ARBA" id="ARBA00023180"/>
    </source>
</evidence>
<comment type="caution">
    <text evidence="12">Lacks conserved residue(s) required for the propagation of feature annotation.</text>
</comment>
<dbReference type="PRINTS" id="PR00261">
    <property type="entry name" value="LDLRECEPTOR"/>
</dbReference>
<feature type="repeat" description="LDL-receptor class B" evidence="14">
    <location>
        <begin position="1968"/>
        <end position="2011"/>
    </location>
</feature>
<feature type="domain" description="EGF-like" evidence="16">
    <location>
        <begin position="1753"/>
        <end position="1790"/>
    </location>
</feature>
<dbReference type="PROSITE" id="PS51120">
    <property type="entry name" value="LDLRB"/>
    <property type="match status" value="11"/>
</dbReference>
<dbReference type="InterPro" id="IPR000742">
    <property type="entry name" value="EGF"/>
</dbReference>
<keyword evidence="5" id="KW-0732">Signal</keyword>
<feature type="repeat" description="LDL-receptor class B" evidence="14">
    <location>
        <begin position="1251"/>
        <end position="1295"/>
    </location>
</feature>
<evidence type="ECO:0000256" key="14">
    <source>
        <dbReference type="PROSITE-ProRule" id="PRU00461"/>
    </source>
</evidence>
<feature type="non-terminal residue" evidence="17">
    <location>
        <position position="1"/>
    </location>
</feature>
<evidence type="ECO:0000256" key="6">
    <source>
        <dbReference type="ARBA" id="ARBA00022737"/>
    </source>
</evidence>
<keyword evidence="3" id="KW-0254">Endocytosis</keyword>
<feature type="disulfide bond" evidence="13">
    <location>
        <begin position="1613"/>
        <end position="1628"/>
    </location>
</feature>